<keyword evidence="5" id="KW-0460">Magnesium</keyword>
<dbReference type="STRING" id="444597.BST26_20250"/>
<comment type="pathway">
    <text evidence="5">Cofactor biosynthesis; molybdopterin biosynthesis.</text>
</comment>
<dbReference type="GO" id="GO:0061599">
    <property type="term" value="F:molybdopterin molybdotransferase activity"/>
    <property type="evidence" value="ECO:0007669"/>
    <property type="project" value="UniProtKB-UniRule"/>
</dbReference>
<protein>
    <recommendedName>
        <fullName evidence="5">Molybdopterin molybdenumtransferase</fullName>
        <ecNumber evidence="5">2.10.1.1</ecNumber>
    </recommendedName>
</protein>
<dbReference type="GO" id="GO:0005829">
    <property type="term" value="C:cytosol"/>
    <property type="evidence" value="ECO:0007669"/>
    <property type="project" value="TreeGrafter"/>
</dbReference>
<name>A0A1X0CUB6_9MYCO</name>
<dbReference type="CDD" id="cd00887">
    <property type="entry name" value="MoeA"/>
    <property type="match status" value="1"/>
</dbReference>
<evidence type="ECO:0000256" key="5">
    <source>
        <dbReference type="RuleBase" id="RU365090"/>
    </source>
</evidence>
<dbReference type="Gene3D" id="2.40.340.10">
    <property type="entry name" value="MoeA, C-terminal, domain IV"/>
    <property type="match status" value="1"/>
</dbReference>
<dbReference type="SMART" id="SM00852">
    <property type="entry name" value="MoCF_biosynth"/>
    <property type="match status" value="1"/>
</dbReference>
<dbReference type="Pfam" id="PF00994">
    <property type="entry name" value="MoCF_biosynth"/>
    <property type="match status" value="1"/>
</dbReference>
<keyword evidence="5" id="KW-0501">Molybdenum cofactor biosynthesis</keyword>
<feature type="non-terminal residue" evidence="7">
    <location>
        <position position="354"/>
    </location>
</feature>
<reference evidence="7 8" key="1">
    <citation type="submission" date="2016-12" db="EMBL/GenBank/DDBJ databases">
        <title>The new phylogeny of genus Mycobacterium.</title>
        <authorList>
            <person name="Tortoli E."/>
            <person name="Trovato A."/>
            <person name="Cirillo D.M."/>
        </authorList>
    </citation>
    <scope>NUCLEOTIDE SEQUENCE [LARGE SCALE GENOMIC DNA]</scope>
    <source>
        <strain evidence="7 8">DSM 45130</strain>
    </source>
</reference>
<keyword evidence="8" id="KW-1185">Reference proteome</keyword>
<dbReference type="RefSeq" id="WP_083033612.1">
    <property type="nucleotide sequence ID" value="NZ_MVHS01000080.1"/>
</dbReference>
<dbReference type="SUPFAM" id="SSF53218">
    <property type="entry name" value="Molybdenum cofactor biosynthesis proteins"/>
    <property type="match status" value="1"/>
</dbReference>
<keyword evidence="3 5" id="KW-0500">Molybdenum</keyword>
<dbReference type="InterPro" id="IPR036425">
    <property type="entry name" value="MoaB/Mog-like_dom_sf"/>
</dbReference>
<dbReference type="NCBIfam" id="NF045515">
    <property type="entry name" value="Glp_gephyrin"/>
    <property type="match status" value="1"/>
</dbReference>
<keyword evidence="5" id="KW-0479">Metal-binding</keyword>
<dbReference type="AlphaFoldDB" id="A0A1X0CUB6"/>
<dbReference type="InterPro" id="IPR036135">
    <property type="entry name" value="MoeA_linker/N_sf"/>
</dbReference>
<dbReference type="GO" id="GO:0006777">
    <property type="term" value="P:Mo-molybdopterin cofactor biosynthetic process"/>
    <property type="evidence" value="ECO:0007669"/>
    <property type="project" value="UniProtKB-UniRule"/>
</dbReference>
<dbReference type="SUPFAM" id="SSF63882">
    <property type="entry name" value="MoeA N-terminal region -like"/>
    <property type="match status" value="1"/>
</dbReference>
<comment type="similarity">
    <text evidence="2 5">Belongs to the MoeA family.</text>
</comment>
<accession>A0A1X0CUB6</accession>
<feature type="domain" description="MoaB/Mog" evidence="6">
    <location>
        <begin position="177"/>
        <end position="311"/>
    </location>
</feature>
<evidence type="ECO:0000256" key="1">
    <source>
        <dbReference type="ARBA" id="ARBA00002901"/>
    </source>
</evidence>
<comment type="catalytic activity">
    <reaction evidence="4">
        <text>adenylyl-molybdopterin + molybdate = Mo-molybdopterin + AMP + H(+)</text>
        <dbReference type="Rhea" id="RHEA:35047"/>
        <dbReference type="ChEBI" id="CHEBI:15378"/>
        <dbReference type="ChEBI" id="CHEBI:36264"/>
        <dbReference type="ChEBI" id="CHEBI:62727"/>
        <dbReference type="ChEBI" id="CHEBI:71302"/>
        <dbReference type="ChEBI" id="CHEBI:456215"/>
        <dbReference type="EC" id="2.10.1.1"/>
    </reaction>
</comment>
<dbReference type="Pfam" id="PF03453">
    <property type="entry name" value="MoeA_N"/>
    <property type="match status" value="1"/>
</dbReference>
<dbReference type="OrthoDB" id="9804758at2"/>
<dbReference type="InterPro" id="IPR036688">
    <property type="entry name" value="MoeA_C_domain_IV_sf"/>
</dbReference>
<comment type="cofactor">
    <cofactor evidence="5">
        <name>Mg(2+)</name>
        <dbReference type="ChEBI" id="CHEBI:18420"/>
    </cofactor>
</comment>
<comment type="caution">
    <text evidence="7">The sequence shown here is derived from an EMBL/GenBank/DDBJ whole genome shotgun (WGS) entry which is preliminary data.</text>
</comment>
<evidence type="ECO:0000256" key="3">
    <source>
        <dbReference type="ARBA" id="ARBA00022505"/>
    </source>
</evidence>
<dbReference type="UniPathway" id="UPA00344"/>
<dbReference type="Gene3D" id="3.90.105.10">
    <property type="entry name" value="Molybdopterin biosynthesis moea protein, domain 2"/>
    <property type="match status" value="1"/>
</dbReference>
<organism evidence="7 8">
    <name type="scientific">Mycolicibacterium insubricum</name>
    <dbReference type="NCBI Taxonomy" id="444597"/>
    <lineage>
        <taxon>Bacteria</taxon>
        <taxon>Bacillati</taxon>
        <taxon>Actinomycetota</taxon>
        <taxon>Actinomycetes</taxon>
        <taxon>Mycobacteriales</taxon>
        <taxon>Mycobacteriaceae</taxon>
        <taxon>Mycolicibacterium</taxon>
    </lineage>
</organism>
<dbReference type="PANTHER" id="PTHR10192">
    <property type="entry name" value="MOLYBDOPTERIN BIOSYNTHESIS PROTEIN"/>
    <property type="match status" value="1"/>
</dbReference>
<dbReference type="InterPro" id="IPR001453">
    <property type="entry name" value="MoaB/Mog_dom"/>
</dbReference>
<evidence type="ECO:0000256" key="4">
    <source>
        <dbReference type="ARBA" id="ARBA00047317"/>
    </source>
</evidence>
<evidence type="ECO:0000313" key="8">
    <source>
        <dbReference type="Proteomes" id="UP000192801"/>
    </source>
</evidence>
<dbReference type="PANTHER" id="PTHR10192:SF5">
    <property type="entry name" value="GEPHYRIN"/>
    <property type="match status" value="1"/>
</dbReference>
<dbReference type="EMBL" id="MVHS01000080">
    <property type="protein sequence ID" value="ORA63767.1"/>
    <property type="molecule type" value="Genomic_DNA"/>
</dbReference>
<dbReference type="Gene3D" id="3.40.980.10">
    <property type="entry name" value="MoaB/Mog-like domain"/>
    <property type="match status" value="1"/>
</dbReference>
<dbReference type="GO" id="GO:0046872">
    <property type="term" value="F:metal ion binding"/>
    <property type="evidence" value="ECO:0007669"/>
    <property type="project" value="UniProtKB-UniRule"/>
</dbReference>
<dbReference type="InterPro" id="IPR005110">
    <property type="entry name" value="MoeA_linker/N"/>
</dbReference>
<gene>
    <name evidence="7" type="ORF">BST26_20250</name>
</gene>
<keyword evidence="5 7" id="KW-0808">Transferase</keyword>
<evidence type="ECO:0000313" key="7">
    <source>
        <dbReference type="EMBL" id="ORA63767.1"/>
    </source>
</evidence>
<comment type="function">
    <text evidence="1 5">Catalyzes the insertion of molybdate into adenylated molybdopterin with the concomitant release of AMP.</text>
</comment>
<proteinExistence type="inferred from homology"/>
<sequence length="354" mass="36061">MERRSVDEHRAALTTALASVCGTCRVPIGAALGRVTATAVRAGCALPLFDNSAMDGFAVRAADVRPGRPLPVSGRIFAGDVAVPALPPGRAAAIMTGAPLPAGADAVIPVEQSREENGAVRFDTEPRSGAFVRRSGEDVTVGARVVDGGIRLTPRHIGALATAGAAEVTVHRSPRVAVFSTGSELVAPGRPLVPGQIWESNSLLLSALLARNGAEVTVATALGDDADLGGALSAAAPDADLILTSGGVSMGEREPVRQLLGSRGWFGPLAMQPGGPQGLADWDGTPVVCFPGNPVSVLVSFEVLLRNIIRQSAGLPPVVADTARVSHDITSIPGRTQFLRGRTDSGAVAVVGGP</sequence>
<dbReference type="InterPro" id="IPR038987">
    <property type="entry name" value="MoeA-like"/>
</dbReference>
<evidence type="ECO:0000256" key="2">
    <source>
        <dbReference type="ARBA" id="ARBA00010763"/>
    </source>
</evidence>
<dbReference type="Proteomes" id="UP000192801">
    <property type="component" value="Unassembled WGS sequence"/>
</dbReference>
<dbReference type="Gene3D" id="2.170.190.11">
    <property type="entry name" value="Molybdopterin biosynthesis moea protein, domain 3"/>
    <property type="match status" value="1"/>
</dbReference>
<dbReference type="EC" id="2.10.1.1" evidence="5"/>
<evidence type="ECO:0000259" key="6">
    <source>
        <dbReference type="SMART" id="SM00852"/>
    </source>
</evidence>